<evidence type="ECO:0000313" key="3">
    <source>
        <dbReference type="Proteomes" id="UP001446871"/>
    </source>
</evidence>
<sequence length="282" mass="32574">MEDTTPWTTVPDFSAEENFDMLRDMHTEGGSEAEYLLEVYDKMSPSQGDTEDLDDTPGVNHGSRFANSTSSMPDGESTKTASSPSPSSDSPRDSLFDGEGGDEVICTYPIIPVDYSEDRKNHWRRAGYHDHEIYPWASERGKYECLVPKTRQPAENAAWREAYQELTGQTPPDPKPYHVPRFWAPAQCPENPAYVCKVLAARSGQLLHPDQEGRLWYPEWHHRCRPHRHESSEPSEPEWAPYQWAKIPCECWHCVAHPDLPWSEVRAYRMNDIFKKHRYDTY</sequence>
<name>A0ABR1UXD5_9PEZI</name>
<accession>A0ABR1UXD5</accession>
<organism evidence="2 3">
    <name type="scientific">Apiospora saccharicola</name>
    <dbReference type="NCBI Taxonomy" id="335842"/>
    <lineage>
        <taxon>Eukaryota</taxon>
        <taxon>Fungi</taxon>
        <taxon>Dikarya</taxon>
        <taxon>Ascomycota</taxon>
        <taxon>Pezizomycotina</taxon>
        <taxon>Sordariomycetes</taxon>
        <taxon>Xylariomycetidae</taxon>
        <taxon>Amphisphaeriales</taxon>
        <taxon>Apiosporaceae</taxon>
        <taxon>Apiospora</taxon>
    </lineage>
</organism>
<feature type="region of interest" description="Disordered" evidence="1">
    <location>
        <begin position="23"/>
        <end position="101"/>
    </location>
</feature>
<dbReference type="Proteomes" id="UP001446871">
    <property type="component" value="Unassembled WGS sequence"/>
</dbReference>
<proteinExistence type="predicted"/>
<gene>
    <name evidence="2" type="ORF">PG996_008004</name>
</gene>
<dbReference type="EMBL" id="JAQQWM010000005">
    <property type="protein sequence ID" value="KAK8063352.1"/>
    <property type="molecule type" value="Genomic_DNA"/>
</dbReference>
<evidence type="ECO:0000313" key="2">
    <source>
        <dbReference type="EMBL" id="KAK8063352.1"/>
    </source>
</evidence>
<reference evidence="2 3" key="1">
    <citation type="submission" date="2023-01" db="EMBL/GenBank/DDBJ databases">
        <title>Analysis of 21 Apiospora genomes using comparative genomics revels a genus with tremendous synthesis potential of carbohydrate active enzymes and secondary metabolites.</title>
        <authorList>
            <person name="Sorensen T."/>
        </authorList>
    </citation>
    <scope>NUCLEOTIDE SEQUENCE [LARGE SCALE GENOMIC DNA]</scope>
    <source>
        <strain evidence="2 3">CBS 83171</strain>
    </source>
</reference>
<evidence type="ECO:0000256" key="1">
    <source>
        <dbReference type="SAM" id="MobiDB-lite"/>
    </source>
</evidence>
<comment type="caution">
    <text evidence="2">The sequence shown here is derived from an EMBL/GenBank/DDBJ whole genome shotgun (WGS) entry which is preliminary data.</text>
</comment>
<protein>
    <submittedName>
        <fullName evidence="2">Uncharacterized protein</fullName>
    </submittedName>
</protein>
<keyword evidence="3" id="KW-1185">Reference proteome</keyword>